<dbReference type="CDD" id="cd03301">
    <property type="entry name" value="ABC_MalK_N"/>
    <property type="match status" value="1"/>
</dbReference>
<dbReference type="PROSITE" id="PS00211">
    <property type="entry name" value="ABC_TRANSPORTER_1"/>
    <property type="match status" value="1"/>
</dbReference>
<evidence type="ECO:0000256" key="8">
    <source>
        <dbReference type="ARBA" id="ARBA00023136"/>
    </source>
</evidence>
<evidence type="ECO:0000259" key="9">
    <source>
        <dbReference type="PROSITE" id="PS50893"/>
    </source>
</evidence>
<dbReference type="SUPFAM" id="SSF52540">
    <property type="entry name" value="P-loop containing nucleoside triphosphate hydrolases"/>
    <property type="match status" value="1"/>
</dbReference>
<keyword evidence="4" id="KW-1003">Cell membrane</keyword>
<evidence type="ECO:0000256" key="7">
    <source>
        <dbReference type="ARBA" id="ARBA00022967"/>
    </source>
</evidence>
<dbReference type="InterPro" id="IPR012340">
    <property type="entry name" value="NA-bd_OB-fold"/>
</dbReference>
<evidence type="ECO:0000256" key="2">
    <source>
        <dbReference type="ARBA" id="ARBA00005417"/>
    </source>
</evidence>
<dbReference type="PANTHER" id="PTHR43875:SF15">
    <property type="entry name" value="TREHALOSE IMPORT ATP-BINDING PROTEIN SUGC"/>
    <property type="match status" value="1"/>
</dbReference>
<evidence type="ECO:0000256" key="3">
    <source>
        <dbReference type="ARBA" id="ARBA00022448"/>
    </source>
</evidence>
<comment type="caution">
    <text evidence="10">The sequence shown here is derived from an EMBL/GenBank/DDBJ whole genome shotgun (WGS) entry which is preliminary data.</text>
</comment>
<dbReference type="InterPro" id="IPR017871">
    <property type="entry name" value="ABC_transporter-like_CS"/>
</dbReference>
<dbReference type="InterPro" id="IPR027417">
    <property type="entry name" value="P-loop_NTPase"/>
</dbReference>
<keyword evidence="8" id="KW-0472">Membrane</keyword>
<evidence type="ECO:0000256" key="1">
    <source>
        <dbReference type="ARBA" id="ARBA00004417"/>
    </source>
</evidence>
<dbReference type="Proteomes" id="UP000251558">
    <property type="component" value="Unassembled WGS sequence"/>
</dbReference>
<keyword evidence="5" id="KW-0547">Nucleotide-binding</keyword>
<dbReference type="InterPro" id="IPR040582">
    <property type="entry name" value="OB_MalK-like"/>
</dbReference>
<dbReference type="PROSITE" id="PS50893">
    <property type="entry name" value="ABC_TRANSPORTER_2"/>
    <property type="match status" value="1"/>
</dbReference>
<keyword evidence="11" id="KW-1185">Reference proteome</keyword>
<dbReference type="Gene3D" id="2.40.50.140">
    <property type="entry name" value="Nucleic acid-binding proteins"/>
    <property type="match status" value="1"/>
</dbReference>
<keyword evidence="6 10" id="KW-0067">ATP-binding</keyword>
<dbReference type="SUPFAM" id="SSF50331">
    <property type="entry name" value="MOP-like"/>
    <property type="match status" value="1"/>
</dbReference>
<dbReference type="GO" id="GO:0140359">
    <property type="term" value="F:ABC-type transporter activity"/>
    <property type="evidence" value="ECO:0007669"/>
    <property type="project" value="InterPro"/>
</dbReference>
<dbReference type="SMART" id="SM00382">
    <property type="entry name" value="AAA"/>
    <property type="match status" value="1"/>
</dbReference>
<comment type="similarity">
    <text evidence="2">Belongs to the ABC transporter superfamily.</text>
</comment>
<feature type="domain" description="ABC transporter" evidence="9">
    <location>
        <begin position="45"/>
        <end position="275"/>
    </location>
</feature>
<dbReference type="OrthoDB" id="8053579at2"/>
<evidence type="ECO:0000256" key="5">
    <source>
        <dbReference type="ARBA" id="ARBA00022741"/>
    </source>
</evidence>
<keyword evidence="3" id="KW-0813">Transport</keyword>
<dbReference type="FunFam" id="3.40.50.300:FF:000042">
    <property type="entry name" value="Maltose/maltodextrin ABC transporter, ATP-binding protein"/>
    <property type="match status" value="1"/>
</dbReference>
<keyword evidence="7" id="KW-1278">Translocase</keyword>
<dbReference type="GO" id="GO:0005524">
    <property type="term" value="F:ATP binding"/>
    <property type="evidence" value="ECO:0007669"/>
    <property type="project" value="UniProtKB-KW"/>
</dbReference>
<evidence type="ECO:0000256" key="4">
    <source>
        <dbReference type="ARBA" id="ARBA00022475"/>
    </source>
</evidence>
<reference evidence="10 11" key="2">
    <citation type="submission" date="2018-07" db="EMBL/GenBank/DDBJ databases">
        <title>Diversity of Mesorhizobium strains in Brazil.</title>
        <authorList>
            <person name="Helene L.C.F."/>
            <person name="Dall'Agnol R."/>
            <person name="Delamuta J.R.M."/>
            <person name="Hungria M."/>
        </authorList>
    </citation>
    <scope>NUCLEOTIDE SEQUENCE [LARGE SCALE GENOMIC DNA]</scope>
    <source>
        <strain evidence="10 11">AC99b</strain>
    </source>
</reference>
<reference evidence="11" key="1">
    <citation type="submission" date="2018-06" db="EMBL/GenBank/DDBJ databases">
        <authorList>
            <person name="Helene L.C."/>
            <person name="Dall'Agnol R."/>
            <person name="Delamuta J.R."/>
            <person name="Hungria M."/>
        </authorList>
    </citation>
    <scope>NUCLEOTIDE SEQUENCE [LARGE SCALE GENOMIC DNA]</scope>
    <source>
        <strain evidence="11">AC99b</strain>
    </source>
</reference>
<accession>A0A330HRV2</accession>
<dbReference type="GO" id="GO:0055052">
    <property type="term" value="C:ATP-binding cassette (ABC) transporter complex, substrate-binding subunit-containing"/>
    <property type="evidence" value="ECO:0007669"/>
    <property type="project" value="TreeGrafter"/>
</dbReference>
<protein>
    <submittedName>
        <fullName evidence="10">Sugar ABC transporter ATP-binding protein</fullName>
    </submittedName>
</protein>
<dbReference type="InterPro" id="IPR003593">
    <property type="entry name" value="AAA+_ATPase"/>
</dbReference>
<evidence type="ECO:0000256" key="6">
    <source>
        <dbReference type="ARBA" id="ARBA00022840"/>
    </source>
</evidence>
<name>A0A330HRV2_9HYPH</name>
<comment type="subcellular location">
    <subcellularLocation>
        <location evidence="1">Cell inner membrane</location>
        <topology evidence="1">Peripheral membrane protein</topology>
    </subcellularLocation>
</comment>
<organism evidence="10 11">
    <name type="scientific">Mesorhizobium hawassense</name>
    <dbReference type="NCBI Taxonomy" id="1209954"/>
    <lineage>
        <taxon>Bacteria</taxon>
        <taxon>Pseudomonadati</taxon>
        <taxon>Pseudomonadota</taxon>
        <taxon>Alphaproteobacteria</taxon>
        <taxon>Hyphomicrobiales</taxon>
        <taxon>Phyllobacteriaceae</taxon>
        <taxon>Mesorhizobium</taxon>
    </lineage>
</organism>
<dbReference type="GO" id="GO:0008643">
    <property type="term" value="P:carbohydrate transport"/>
    <property type="evidence" value="ECO:0007669"/>
    <property type="project" value="InterPro"/>
</dbReference>
<sequence>MGHGLGGRGGDVTAGCRARPADATLSGSRPDLGRSKGLKEAFVGIQIKDVRKRFGALTVVNGVSVDIAEGEFFVLLGESGCGKTTTLRMVAGLELPTSGSIHINGKDVTYAEPRHRDIAMAFQDYGLYPNMTVYENIAFPLKIRKVSKADQRRKVEETAGKLGIFNYLGRKPFQLSGGQRQRVSLARALVRNPKVFLMDEPLSNLDAKLRAVMRTEIKKLVSELGITTIYVTHDQIEAMSMADRIAVMRHGDMVQVGSPLEIYDRPLTHFVADFMGSPPMNLFPASMTTAGRPTGEVREFVDAIPDHERDLISSRLDASGQFTLGIRPEHLKLVQLGSPGSARAVVDFVEPLGQTTNVYLTAGEKRLIAVTDRCVSHVGDVVGVYAPPEFLRVVAN</sequence>
<proteinExistence type="inferred from homology"/>
<dbReference type="GO" id="GO:0016887">
    <property type="term" value="F:ATP hydrolysis activity"/>
    <property type="evidence" value="ECO:0007669"/>
    <property type="project" value="InterPro"/>
</dbReference>
<dbReference type="AlphaFoldDB" id="A0A330HRV2"/>
<dbReference type="Gene3D" id="2.40.50.100">
    <property type="match status" value="1"/>
</dbReference>
<evidence type="ECO:0000313" key="11">
    <source>
        <dbReference type="Proteomes" id="UP000251558"/>
    </source>
</evidence>
<dbReference type="InterPro" id="IPR047641">
    <property type="entry name" value="ABC_transpr_MalK/UgpC-like"/>
</dbReference>
<dbReference type="Pfam" id="PF17912">
    <property type="entry name" value="OB_MalK"/>
    <property type="match status" value="1"/>
</dbReference>
<dbReference type="Pfam" id="PF00005">
    <property type="entry name" value="ABC_tran"/>
    <property type="match status" value="1"/>
</dbReference>
<dbReference type="InterPro" id="IPR003439">
    <property type="entry name" value="ABC_transporter-like_ATP-bd"/>
</dbReference>
<dbReference type="InterPro" id="IPR015855">
    <property type="entry name" value="ABC_transpr_MalK-like"/>
</dbReference>
<dbReference type="EMBL" id="QMBP01000008">
    <property type="protein sequence ID" value="RAZ89419.1"/>
    <property type="molecule type" value="Genomic_DNA"/>
</dbReference>
<dbReference type="Gene3D" id="3.40.50.300">
    <property type="entry name" value="P-loop containing nucleotide triphosphate hydrolases"/>
    <property type="match status" value="1"/>
</dbReference>
<dbReference type="PANTHER" id="PTHR43875">
    <property type="entry name" value="MALTODEXTRIN IMPORT ATP-BINDING PROTEIN MSMX"/>
    <property type="match status" value="1"/>
</dbReference>
<evidence type="ECO:0000313" key="10">
    <source>
        <dbReference type="EMBL" id="RAZ89419.1"/>
    </source>
</evidence>
<gene>
    <name evidence="10" type="ORF">DPM33_17730</name>
</gene>
<dbReference type="InterPro" id="IPR008995">
    <property type="entry name" value="Mo/tungstate-bd_C_term_dom"/>
</dbReference>